<dbReference type="Pfam" id="PF22580">
    <property type="entry name" value="KYNU_C"/>
    <property type="match status" value="1"/>
</dbReference>
<dbReference type="NCBIfam" id="TIGR01814">
    <property type="entry name" value="kynureninase"/>
    <property type="match status" value="1"/>
</dbReference>
<keyword evidence="8" id="KW-1185">Reference proteome</keyword>
<evidence type="ECO:0000313" key="8">
    <source>
        <dbReference type="Proteomes" id="UP001139150"/>
    </source>
</evidence>
<feature type="binding site" evidence="4">
    <location>
        <position position="234"/>
    </location>
    <ligand>
        <name>pyridoxal 5'-phosphate</name>
        <dbReference type="ChEBI" id="CHEBI:597326"/>
    </ligand>
</feature>
<dbReference type="GO" id="GO:0043420">
    <property type="term" value="P:anthranilate metabolic process"/>
    <property type="evidence" value="ECO:0007669"/>
    <property type="project" value="TreeGrafter"/>
</dbReference>
<dbReference type="GO" id="GO:0009435">
    <property type="term" value="P:NAD+ biosynthetic process"/>
    <property type="evidence" value="ECO:0007669"/>
    <property type="project" value="UniProtKB-UniRule"/>
</dbReference>
<feature type="binding site" evidence="4">
    <location>
        <position position="209"/>
    </location>
    <ligand>
        <name>pyridoxal 5'-phosphate</name>
        <dbReference type="ChEBI" id="CHEBI:597326"/>
    </ligand>
</feature>
<dbReference type="GO" id="GO:0019441">
    <property type="term" value="P:L-tryptophan catabolic process to kynurenine"/>
    <property type="evidence" value="ECO:0007669"/>
    <property type="project" value="TreeGrafter"/>
</dbReference>
<dbReference type="Proteomes" id="UP001139150">
    <property type="component" value="Unassembled WGS sequence"/>
</dbReference>
<evidence type="ECO:0000256" key="1">
    <source>
        <dbReference type="ARBA" id="ARBA00022642"/>
    </source>
</evidence>
<organism evidence="7 8">
    <name type="scientific">Halalkalibacter alkaliphilus</name>
    <dbReference type="NCBI Taxonomy" id="2917993"/>
    <lineage>
        <taxon>Bacteria</taxon>
        <taxon>Bacillati</taxon>
        <taxon>Bacillota</taxon>
        <taxon>Bacilli</taxon>
        <taxon>Bacillales</taxon>
        <taxon>Bacillaceae</taxon>
        <taxon>Halalkalibacter</taxon>
    </lineage>
</organism>
<dbReference type="GO" id="GO:0030170">
    <property type="term" value="F:pyridoxal phosphate binding"/>
    <property type="evidence" value="ECO:0007669"/>
    <property type="project" value="UniProtKB-UniRule"/>
</dbReference>
<dbReference type="Gene3D" id="3.90.1150.10">
    <property type="entry name" value="Aspartate Aminotransferase, domain 1"/>
    <property type="match status" value="1"/>
</dbReference>
<comment type="catalytic activity">
    <reaction evidence="6">
        <text>3-hydroxy-L-kynurenine + H2O = 3-hydroxyanthranilate + L-alanine + H(+)</text>
        <dbReference type="Rhea" id="RHEA:25143"/>
        <dbReference type="ChEBI" id="CHEBI:15377"/>
        <dbReference type="ChEBI" id="CHEBI:15378"/>
        <dbReference type="ChEBI" id="CHEBI:36559"/>
        <dbReference type="ChEBI" id="CHEBI:57972"/>
        <dbReference type="ChEBI" id="CHEBI:58125"/>
        <dbReference type="EC" id="3.7.1.3"/>
    </reaction>
</comment>
<dbReference type="AlphaFoldDB" id="A0A9X2CUQ2"/>
<comment type="subunit">
    <text evidence="4 6">Homodimer.</text>
</comment>
<reference evidence="7" key="1">
    <citation type="submission" date="2022-02" db="EMBL/GenBank/DDBJ databases">
        <title>Halalkalibacter sp. nov. isolated from Lonar Lake, India.</title>
        <authorList>
            <person name="Joshi A."/>
            <person name="Thite S."/>
            <person name="Lodha T."/>
        </authorList>
    </citation>
    <scope>NUCLEOTIDE SEQUENCE</scope>
    <source>
        <strain evidence="7">MEB205</strain>
    </source>
</reference>
<accession>A0A9X2CUQ2</accession>
<keyword evidence="2 4" id="KW-0378">Hydrolase</keyword>
<feature type="binding site" evidence="4">
    <location>
        <position position="263"/>
    </location>
    <ligand>
        <name>pyridoxal 5'-phosphate</name>
        <dbReference type="ChEBI" id="CHEBI:597326"/>
    </ligand>
</feature>
<dbReference type="InterPro" id="IPR010111">
    <property type="entry name" value="Kynureninase"/>
</dbReference>
<keyword evidence="1 4" id="KW-0662">Pyridine nucleotide biosynthesis</keyword>
<gene>
    <name evidence="4 7" type="primary">kynU</name>
    <name evidence="7" type="ORF">MF646_15640</name>
</gene>
<comment type="function">
    <text evidence="4 6">Catalyzes the cleavage of L-kynurenine (L-Kyn) and L-3-hydroxykynurenine (L-3OHKyn) into anthranilic acid (AA) and 3-hydroxyanthranilic acid (3-OHAA), respectively.</text>
</comment>
<feature type="binding site" evidence="4">
    <location>
        <position position="102"/>
    </location>
    <ligand>
        <name>pyridoxal 5'-phosphate</name>
        <dbReference type="ChEBI" id="CHEBI:597326"/>
    </ligand>
</feature>
<proteinExistence type="inferred from homology"/>
<dbReference type="GO" id="GO:0019805">
    <property type="term" value="P:quinolinate biosynthetic process"/>
    <property type="evidence" value="ECO:0007669"/>
    <property type="project" value="UniProtKB-UniRule"/>
</dbReference>
<feature type="binding site" evidence="4">
    <location>
        <begin position="129"/>
        <end position="132"/>
    </location>
    <ligand>
        <name>pyridoxal 5'-phosphate</name>
        <dbReference type="ChEBI" id="CHEBI:597326"/>
    </ligand>
</feature>
<comment type="cofactor">
    <cofactor evidence="4 6">
        <name>pyridoxal 5'-phosphate</name>
        <dbReference type="ChEBI" id="CHEBI:597326"/>
    </cofactor>
</comment>
<evidence type="ECO:0000256" key="2">
    <source>
        <dbReference type="ARBA" id="ARBA00022801"/>
    </source>
</evidence>
<dbReference type="PANTHER" id="PTHR14084:SF0">
    <property type="entry name" value="KYNURENINASE"/>
    <property type="match status" value="1"/>
</dbReference>
<dbReference type="PIRSF" id="PIRSF038800">
    <property type="entry name" value="KYNU"/>
    <property type="match status" value="1"/>
</dbReference>
<dbReference type="RefSeq" id="WP_250097446.1">
    <property type="nucleotide sequence ID" value="NZ_JAKRYL010000016.1"/>
</dbReference>
<dbReference type="Gene3D" id="3.40.640.10">
    <property type="entry name" value="Type I PLP-dependent aspartate aminotransferase-like (Major domain)"/>
    <property type="match status" value="1"/>
</dbReference>
<dbReference type="GO" id="GO:0097053">
    <property type="term" value="P:L-kynurenine catabolic process"/>
    <property type="evidence" value="ECO:0007669"/>
    <property type="project" value="UniProtKB-UniRule"/>
</dbReference>
<name>A0A9X2CUQ2_9BACI</name>
<keyword evidence="3 4" id="KW-0663">Pyridoxal phosphate</keyword>
<feature type="modified residue" description="N6-(pyridoxal phosphate)lysine" evidence="4">
    <location>
        <position position="235"/>
    </location>
</feature>
<evidence type="ECO:0000256" key="5">
    <source>
        <dbReference type="NCBIfam" id="TIGR01814"/>
    </source>
</evidence>
<dbReference type="InterPro" id="IPR015421">
    <property type="entry name" value="PyrdxlP-dep_Trfase_major"/>
</dbReference>
<feature type="binding site" evidence="4">
    <location>
        <position position="101"/>
    </location>
    <ligand>
        <name>pyridoxal 5'-phosphate</name>
        <dbReference type="ChEBI" id="CHEBI:597326"/>
    </ligand>
</feature>
<dbReference type="SUPFAM" id="SSF53383">
    <property type="entry name" value="PLP-dependent transferases"/>
    <property type="match status" value="1"/>
</dbReference>
<comment type="caution">
    <text evidence="7">The sequence shown here is derived from an EMBL/GenBank/DDBJ whole genome shotgun (WGS) entry which is preliminary data.</text>
</comment>
<comment type="caution">
    <text evidence="4">Lacks conserved residue(s) required for the propagation of feature annotation.</text>
</comment>
<comment type="similarity">
    <text evidence="4 6">Belongs to the kynureninase family.</text>
</comment>
<dbReference type="EC" id="3.7.1.3" evidence="4 5"/>
<evidence type="ECO:0000256" key="4">
    <source>
        <dbReference type="HAMAP-Rule" id="MF_01970"/>
    </source>
</evidence>
<evidence type="ECO:0000256" key="6">
    <source>
        <dbReference type="PIRNR" id="PIRNR038800"/>
    </source>
</evidence>
<protein>
    <recommendedName>
        <fullName evidence="4 5">Kynureninase</fullName>
        <ecNumber evidence="4 5">3.7.1.3</ecNumber>
    </recommendedName>
    <alternativeName>
        <fullName evidence="4">L-kynurenine hydrolase</fullName>
    </alternativeName>
</protein>
<dbReference type="InterPro" id="IPR015424">
    <property type="entry name" value="PyrdxlP-dep_Trfase"/>
</dbReference>
<comment type="pathway">
    <text evidence="4 6">Amino-acid degradation; L-kynurenine degradation; L-alanine and anthranilate from L-kynurenine: step 1/1.</text>
</comment>
<dbReference type="InterPro" id="IPR015422">
    <property type="entry name" value="PyrdxlP-dep_Trfase_small"/>
</dbReference>
<dbReference type="PANTHER" id="PTHR14084">
    <property type="entry name" value="KYNURENINASE"/>
    <property type="match status" value="1"/>
</dbReference>
<sequence length="424" mass="47816">METNVNTVDYAKKKDQEDHLAKYRDEFYIGDKIYLDGNSLGLLSKRAEHTLMNVFNAWKEFGIDGWMKGDHPWFYMSEQLGEKMAPLVGASPSEVIVTGSTTINIHQLVATFYKPTKTRYKILADDATFPSDIYALKSQIQMKGYEPAEALVRVKSNAGLLDEKDIIDQMSDDIALIFLPSVLYRSGQILNMEKVTKGAHKRGILIGFDLCHSIGAIPHSLDAWDVDFAVWCNYKHINGGPGAVAGLYVNQKHFGQEPGLAGWFSSRKDVQFDMSHDLEADVNAGAYEIGTPHVLSMAPLLGSLELFNEVGIENIRKKSLELTDYFIELIDLNLKQYDFSIASPLEKDKRGAHILLEHVHAASICKALKSHQIIPDFRAPNFIRLGPVALYNSFYDIWKTVDTLKNIMKTEEYKKFNNTRDIIA</sequence>
<comment type="pathway">
    <text evidence="4 6">Cofactor biosynthesis; NAD(+) biosynthesis; quinolinate from L-kynurenine: step 2/3.</text>
</comment>
<comment type="catalytic activity">
    <reaction evidence="4 6">
        <text>L-kynurenine + H2O = anthranilate + L-alanine + H(+)</text>
        <dbReference type="Rhea" id="RHEA:16813"/>
        <dbReference type="ChEBI" id="CHEBI:15377"/>
        <dbReference type="ChEBI" id="CHEBI:15378"/>
        <dbReference type="ChEBI" id="CHEBI:16567"/>
        <dbReference type="ChEBI" id="CHEBI:57959"/>
        <dbReference type="ChEBI" id="CHEBI:57972"/>
        <dbReference type="EC" id="3.7.1.3"/>
    </reaction>
</comment>
<dbReference type="HAMAP" id="MF_01970">
    <property type="entry name" value="Kynureninase"/>
    <property type="match status" value="1"/>
</dbReference>
<evidence type="ECO:0000256" key="3">
    <source>
        <dbReference type="ARBA" id="ARBA00022898"/>
    </source>
</evidence>
<dbReference type="GO" id="GO:0005737">
    <property type="term" value="C:cytoplasm"/>
    <property type="evidence" value="ECO:0007669"/>
    <property type="project" value="UniProtKB-UniRule"/>
</dbReference>
<feature type="binding site" evidence="4">
    <location>
        <position position="291"/>
    </location>
    <ligand>
        <name>pyridoxal 5'-phosphate</name>
        <dbReference type="ChEBI" id="CHEBI:597326"/>
    </ligand>
</feature>
<dbReference type="GO" id="GO:0030429">
    <property type="term" value="F:kynureninase activity"/>
    <property type="evidence" value="ECO:0007669"/>
    <property type="project" value="UniProtKB-UniRule"/>
</dbReference>
<feature type="binding site" evidence="4">
    <location>
        <position position="212"/>
    </location>
    <ligand>
        <name>pyridoxal 5'-phosphate</name>
        <dbReference type="ChEBI" id="CHEBI:597326"/>
    </ligand>
</feature>
<evidence type="ECO:0000313" key="7">
    <source>
        <dbReference type="EMBL" id="MCL7748561.1"/>
    </source>
</evidence>
<dbReference type="EMBL" id="JAKRYL010000016">
    <property type="protein sequence ID" value="MCL7748561.1"/>
    <property type="molecule type" value="Genomic_DNA"/>
</dbReference>